<evidence type="ECO:0000313" key="3">
    <source>
        <dbReference type="EMBL" id="NTS33193.1"/>
    </source>
</evidence>
<organism evidence="3 4">
    <name type="scientific">Phyllobacterium pellucidum</name>
    <dbReference type="NCBI Taxonomy" id="2740464"/>
    <lineage>
        <taxon>Bacteria</taxon>
        <taxon>Pseudomonadati</taxon>
        <taxon>Pseudomonadota</taxon>
        <taxon>Alphaproteobacteria</taxon>
        <taxon>Hyphomicrobiales</taxon>
        <taxon>Phyllobacteriaceae</taxon>
        <taxon>Phyllobacterium</taxon>
    </lineage>
</organism>
<dbReference type="Pfam" id="PF12973">
    <property type="entry name" value="Cupin_7"/>
    <property type="match status" value="1"/>
</dbReference>
<name>A0A849VZJ5_9HYPH</name>
<dbReference type="InterPro" id="IPR025979">
    <property type="entry name" value="ChrR-like_cupin_dom"/>
</dbReference>
<sequence length="215" mass="23138">MSHRPSDDLLMAYAAGTLAPGPALVVAAHLTMCPESAERVRAFEIFGGIALEDASESALSPDALEKTLARIDSVPPAKVAERGKWLAELSEGMRLPQPLEHYDIGKWKFLAPGVRWSSIGRGGSARNRPMLLRSKPGMVLPEHSHAGTEYTLILKGSLHDADGDYHVGDLIVADASLEHEPAAGPDEECICLAVVDGRLRMRSLVGRLVQPLMGF</sequence>
<dbReference type="InterPro" id="IPR014710">
    <property type="entry name" value="RmlC-like_jellyroll"/>
</dbReference>
<proteinExistence type="predicted"/>
<feature type="domain" description="ChrR-like cupin" evidence="1">
    <location>
        <begin position="106"/>
        <end position="192"/>
    </location>
</feature>
<accession>A0A849VZJ5</accession>
<dbReference type="CDD" id="cd20301">
    <property type="entry name" value="cupin_ChrR"/>
    <property type="match status" value="1"/>
</dbReference>
<dbReference type="RefSeq" id="WP_174208367.1">
    <property type="nucleotide sequence ID" value="NZ_JABUMX010000004.1"/>
</dbReference>
<dbReference type="Pfam" id="PF13490">
    <property type="entry name" value="zf-HC2"/>
    <property type="match status" value="1"/>
</dbReference>
<dbReference type="Gene3D" id="2.60.120.10">
    <property type="entry name" value="Jelly Rolls"/>
    <property type="match status" value="1"/>
</dbReference>
<dbReference type="SUPFAM" id="SSF51182">
    <property type="entry name" value="RmlC-like cupins"/>
    <property type="match status" value="1"/>
</dbReference>
<comment type="caution">
    <text evidence="3">The sequence shown here is derived from an EMBL/GenBank/DDBJ whole genome shotgun (WGS) entry which is preliminary data.</text>
</comment>
<evidence type="ECO:0000313" key="4">
    <source>
        <dbReference type="Proteomes" id="UP000550508"/>
    </source>
</evidence>
<dbReference type="InterPro" id="IPR027383">
    <property type="entry name" value="Znf_put"/>
</dbReference>
<keyword evidence="4" id="KW-1185">Reference proteome</keyword>
<dbReference type="NCBIfam" id="TIGR02451">
    <property type="entry name" value="anti_sig_ChrR"/>
    <property type="match status" value="1"/>
</dbReference>
<dbReference type="EMBL" id="JABUMX010000004">
    <property type="protein sequence ID" value="NTS33193.1"/>
    <property type="molecule type" value="Genomic_DNA"/>
</dbReference>
<dbReference type="InterPro" id="IPR041916">
    <property type="entry name" value="Anti_sigma_zinc_sf"/>
</dbReference>
<dbReference type="Gene3D" id="1.10.10.1320">
    <property type="entry name" value="Anti-sigma factor, zinc-finger domain"/>
    <property type="match status" value="1"/>
</dbReference>
<reference evidence="3 4" key="1">
    <citation type="submission" date="2020-05" db="EMBL/GenBank/DDBJ databases">
        <authorList>
            <person name="Kim M.K."/>
        </authorList>
    </citation>
    <scope>NUCLEOTIDE SEQUENCE [LARGE SCALE GENOMIC DNA]</scope>
    <source>
        <strain evidence="3 4">BT25</strain>
    </source>
</reference>
<dbReference type="InterPro" id="IPR012807">
    <property type="entry name" value="Anti-sigma_ChrR"/>
</dbReference>
<feature type="domain" description="Putative zinc-finger" evidence="2">
    <location>
        <begin position="8"/>
        <end position="35"/>
    </location>
</feature>
<dbReference type="Proteomes" id="UP000550508">
    <property type="component" value="Unassembled WGS sequence"/>
</dbReference>
<evidence type="ECO:0000259" key="1">
    <source>
        <dbReference type="Pfam" id="PF12973"/>
    </source>
</evidence>
<evidence type="ECO:0000259" key="2">
    <source>
        <dbReference type="Pfam" id="PF13490"/>
    </source>
</evidence>
<dbReference type="AlphaFoldDB" id="A0A849VZJ5"/>
<protein>
    <submittedName>
        <fullName evidence="3">Cupin domain-containing protein</fullName>
    </submittedName>
</protein>
<dbReference type="InterPro" id="IPR011051">
    <property type="entry name" value="RmlC_Cupin_sf"/>
</dbReference>
<gene>
    <name evidence="3" type="ORF">HQ945_18230</name>
</gene>